<dbReference type="InterPro" id="IPR036236">
    <property type="entry name" value="Znf_C2H2_sf"/>
</dbReference>
<keyword evidence="10" id="KW-0832">Ubl conjugation</keyword>
<evidence type="ECO:0000256" key="14">
    <source>
        <dbReference type="ARBA" id="ARBA00023242"/>
    </source>
</evidence>
<dbReference type="FunFam" id="3.30.160.60:FF:000250">
    <property type="entry name" value="zinc finger protein 197 isoform X1"/>
    <property type="match status" value="1"/>
</dbReference>
<dbReference type="Proteomes" id="UP000694381">
    <property type="component" value="Unassembled WGS sequence"/>
</dbReference>
<dbReference type="CDD" id="cd07765">
    <property type="entry name" value="KRAB_A-box"/>
    <property type="match status" value="1"/>
</dbReference>
<dbReference type="GeneID" id="103726472"/>
<dbReference type="Pfam" id="PF00096">
    <property type="entry name" value="zf-C2H2"/>
    <property type="match status" value="6"/>
</dbReference>
<evidence type="ECO:0000256" key="7">
    <source>
        <dbReference type="ARBA" id="ARBA00022737"/>
    </source>
</evidence>
<evidence type="ECO:0000256" key="10">
    <source>
        <dbReference type="ARBA" id="ARBA00022843"/>
    </source>
</evidence>
<dbReference type="FunFam" id="3.30.160.60:FF:001234">
    <property type="entry name" value="Zinc finger protein 394"/>
    <property type="match status" value="2"/>
</dbReference>
<keyword evidence="5" id="KW-0597">Phosphoprotein</keyword>
<evidence type="ECO:0000256" key="4">
    <source>
        <dbReference type="ARBA" id="ARBA00022499"/>
    </source>
</evidence>
<dbReference type="SUPFAM" id="SSF109640">
    <property type="entry name" value="KRAB domain (Kruppel-associated box)"/>
    <property type="match status" value="1"/>
</dbReference>
<evidence type="ECO:0000256" key="15">
    <source>
        <dbReference type="ARBA" id="ARBA00068039"/>
    </source>
</evidence>
<dbReference type="FunFam" id="3.30.160.60:FF:002343">
    <property type="entry name" value="Zinc finger protein 33A"/>
    <property type="match status" value="2"/>
</dbReference>
<name>A0A8C6RZT3_NANGA</name>
<dbReference type="SMART" id="SM00355">
    <property type="entry name" value="ZnF_C2H2"/>
    <property type="match status" value="7"/>
</dbReference>
<evidence type="ECO:0000259" key="20">
    <source>
        <dbReference type="PROSITE" id="PS50157"/>
    </source>
</evidence>
<dbReference type="SMART" id="SM00431">
    <property type="entry name" value="SCAN"/>
    <property type="match status" value="1"/>
</dbReference>
<comment type="subcellular location">
    <subcellularLocation>
        <location evidence="2 18">Nucleus</location>
    </subcellularLocation>
</comment>
<feature type="domain" description="C2H2-type" evidence="20">
    <location>
        <begin position="355"/>
        <end position="382"/>
    </location>
</feature>
<dbReference type="Gene3D" id="3.30.160.60">
    <property type="entry name" value="Classic Zinc Finger"/>
    <property type="match status" value="7"/>
</dbReference>
<feature type="compositionally biased region" description="Polar residues" evidence="19">
    <location>
        <begin position="1"/>
        <end position="11"/>
    </location>
</feature>
<accession>A0A8C6RZT3</accession>
<dbReference type="GO" id="GO:0008270">
    <property type="term" value="F:zinc ion binding"/>
    <property type="evidence" value="ECO:0007669"/>
    <property type="project" value="UniProtKB-KW"/>
</dbReference>
<dbReference type="GO" id="GO:0005634">
    <property type="term" value="C:nucleus"/>
    <property type="evidence" value="ECO:0007669"/>
    <property type="project" value="UniProtKB-SubCell"/>
</dbReference>
<evidence type="ECO:0000256" key="5">
    <source>
        <dbReference type="ARBA" id="ARBA00022553"/>
    </source>
</evidence>
<dbReference type="SMART" id="SM00349">
    <property type="entry name" value="KRAB"/>
    <property type="match status" value="1"/>
</dbReference>
<evidence type="ECO:0000256" key="1">
    <source>
        <dbReference type="ARBA" id="ARBA00003767"/>
    </source>
</evidence>
<dbReference type="PROSITE" id="PS50804">
    <property type="entry name" value="SCAN_BOX"/>
    <property type="match status" value="1"/>
</dbReference>
<evidence type="ECO:0000256" key="12">
    <source>
        <dbReference type="ARBA" id="ARBA00023125"/>
    </source>
</evidence>
<feature type="domain" description="C2H2-type" evidence="20">
    <location>
        <begin position="466"/>
        <end position="493"/>
    </location>
</feature>
<feature type="domain" description="C2H2-type" evidence="20">
    <location>
        <begin position="438"/>
        <end position="465"/>
    </location>
</feature>
<dbReference type="Gene3D" id="6.10.140.140">
    <property type="match status" value="1"/>
</dbReference>
<keyword evidence="14 18" id="KW-0539">Nucleus</keyword>
<protein>
    <recommendedName>
        <fullName evidence="15">Zinc finger protein 394</fullName>
    </recommendedName>
    <alternativeName>
        <fullName evidence="16">Zinc finger protein 94</fullName>
    </alternativeName>
</protein>
<dbReference type="GO" id="GO:0000978">
    <property type="term" value="F:RNA polymerase II cis-regulatory region sequence-specific DNA binding"/>
    <property type="evidence" value="ECO:0007669"/>
    <property type="project" value="TreeGrafter"/>
</dbReference>
<keyword evidence="24" id="KW-1185">Reference proteome</keyword>
<feature type="domain" description="C2H2-type" evidence="20">
    <location>
        <begin position="411"/>
        <end position="437"/>
    </location>
</feature>
<feature type="region of interest" description="Disordered" evidence="19">
    <location>
        <begin position="1"/>
        <end position="45"/>
    </location>
</feature>
<dbReference type="Pfam" id="PF01352">
    <property type="entry name" value="KRAB"/>
    <property type="match status" value="1"/>
</dbReference>
<evidence type="ECO:0000256" key="13">
    <source>
        <dbReference type="ARBA" id="ARBA00023163"/>
    </source>
</evidence>
<dbReference type="SUPFAM" id="SSF47353">
    <property type="entry name" value="Retrovirus capsid dimerization domain-like"/>
    <property type="match status" value="1"/>
</dbReference>
<dbReference type="Pfam" id="PF02023">
    <property type="entry name" value="SCAN"/>
    <property type="match status" value="1"/>
</dbReference>
<dbReference type="GeneTree" id="ENSGT00940000162347"/>
<reference evidence="23" key="1">
    <citation type="submission" date="2025-08" db="UniProtKB">
        <authorList>
            <consortium name="Ensembl"/>
        </authorList>
    </citation>
    <scope>IDENTIFICATION</scope>
</reference>
<reference evidence="23" key="2">
    <citation type="submission" date="2025-09" db="UniProtKB">
        <authorList>
            <consortium name="Ensembl"/>
        </authorList>
    </citation>
    <scope>IDENTIFICATION</scope>
</reference>
<feature type="domain" description="SCAN box" evidence="21">
    <location>
        <begin position="44"/>
        <end position="126"/>
    </location>
</feature>
<evidence type="ECO:0000256" key="17">
    <source>
        <dbReference type="PROSITE-ProRule" id="PRU00042"/>
    </source>
</evidence>
<evidence type="ECO:0000256" key="18">
    <source>
        <dbReference type="PROSITE-ProRule" id="PRU00187"/>
    </source>
</evidence>
<evidence type="ECO:0000256" key="6">
    <source>
        <dbReference type="ARBA" id="ARBA00022723"/>
    </source>
</evidence>
<keyword evidence="7" id="KW-0677">Repeat</keyword>
<sequence length="521" mass="59566">MAASSVVSGSPLSEGLMTVKVEEDSHRGEESDGPRDWQNPETSRRQFRQLRYQEVAGPEEALGRLRELCRGWLKPELRSKEQILELLVLEQFLSILPEELQACVREHCPQSGEEAAALARALQRALDRTSPQGLATFTDVAKSLTWEEWEQLDAAQKDFCRKTLKKDYGSIVLPGLETKTVNTDLIPKQEILNEAEPQTWLQEVSQGKSQLFTECSGTHKDRAEKLPRNAPLSKLKHSEEQGLTRVSHLTSVSKEERIPKNNEFENSTSIGLGQHIPTAKRPIDNGVYGNKCKQGLHEKNTVKPCNSIDSSVGLSDTQKQFHEDKPYRCDSCGKSFKQRSDLFKHQRIHTGEKPYPCQECGKSFSQSATLVKHQRTHTGEKPYACPECGECFRQSSHLSRHQRTHASEKFYKCEECGEVCHISILFRHQRLHRGERPYKCEDCQKSFKQRSDLFKHQRIHTGEKPYGCLVCGKSFSQSATLIKHQRTHTGEKPYQCLECGERFRQSTHLVRHQRIHQNKVL</sequence>
<dbReference type="OMA" id="ETCHISH"/>
<keyword evidence="13" id="KW-0804">Transcription</keyword>
<feature type="domain" description="C2H2-type" evidence="20">
    <location>
        <begin position="494"/>
        <end position="521"/>
    </location>
</feature>
<evidence type="ECO:0000259" key="21">
    <source>
        <dbReference type="PROSITE" id="PS50804"/>
    </source>
</evidence>
<dbReference type="CDD" id="cd07936">
    <property type="entry name" value="SCAN"/>
    <property type="match status" value="1"/>
</dbReference>
<dbReference type="Ensembl" id="ENSNGAT00000031217.1">
    <property type="protein sequence ID" value="ENSNGAP00000025496.1"/>
    <property type="gene ID" value="ENSNGAG00000023424.1"/>
</dbReference>
<dbReference type="InterPro" id="IPR003309">
    <property type="entry name" value="SCAN_dom"/>
</dbReference>
<keyword evidence="4" id="KW-1017">Isopeptide bond</keyword>
<evidence type="ECO:0000256" key="8">
    <source>
        <dbReference type="ARBA" id="ARBA00022771"/>
    </source>
</evidence>
<dbReference type="CTD" id="84124"/>
<evidence type="ECO:0000256" key="11">
    <source>
        <dbReference type="ARBA" id="ARBA00023015"/>
    </source>
</evidence>
<gene>
    <name evidence="23" type="primary">Znf394</name>
</gene>
<feature type="domain" description="C2H2-type" evidence="20">
    <location>
        <begin position="383"/>
        <end position="410"/>
    </location>
</feature>
<feature type="compositionally biased region" description="Basic and acidic residues" evidence="19">
    <location>
        <begin position="20"/>
        <end position="35"/>
    </location>
</feature>
<comment type="similarity">
    <text evidence="3">Belongs to the krueppel C2H2-type zinc-finger protein family.</text>
</comment>
<feature type="domain" description="KRAB" evidence="22">
    <location>
        <begin position="135"/>
        <end position="212"/>
    </location>
</feature>
<evidence type="ECO:0000256" key="19">
    <source>
        <dbReference type="SAM" id="MobiDB-lite"/>
    </source>
</evidence>
<evidence type="ECO:0000259" key="22">
    <source>
        <dbReference type="PROSITE" id="PS50805"/>
    </source>
</evidence>
<evidence type="ECO:0000313" key="24">
    <source>
        <dbReference type="Proteomes" id="UP000694381"/>
    </source>
</evidence>
<dbReference type="InterPro" id="IPR036051">
    <property type="entry name" value="KRAB_dom_sf"/>
</dbReference>
<evidence type="ECO:0000256" key="9">
    <source>
        <dbReference type="ARBA" id="ARBA00022833"/>
    </source>
</evidence>
<dbReference type="PROSITE" id="PS50157">
    <property type="entry name" value="ZINC_FINGER_C2H2_2"/>
    <property type="match status" value="7"/>
</dbReference>
<dbReference type="InterPro" id="IPR013087">
    <property type="entry name" value="Znf_C2H2_type"/>
</dbReference>
<evidence type="ECO:0000313" key="23">
    <source>
        <dbReference type="Ensembl" id="ENSNGAP00000025496.1"/>
    </source>
</evidence>
<keyword evidence="9" id="KW-0862">Zinc</keyword>
<dbReference type="KEGG" id="ngi:103726472"/>
<dbReference type="OrthoDB" id="6077919at2759"/>
<dbReference type="PANTHER" id="PTHR23235:SF178">
    <property type="entry name" value="C2H2-TYPE DOMAIN-CONTAINING PROTEIN-RELATED"/>
    <property type="match status" value="1"/>
</dbReference>
<dbReference type="FunFam" id="1.10.4020.10:FF:000001">
    <property type="entry name" value="zinc finger protein 263 isoform X1"/>
    <property type="match status" value="1"/>
</dbReference>
<dbReference type="PROSITE" id="PS00028">
    <property type="entry name" value="ZINC_FINGER_C2H2_1"/>
    <property type="match status" value="6"/>
</dbReference>
<dbReference type="PANTHER" id="PTHR23235">
    <property type="entry name" value="KRUEPPEL-LIKE TRANSCRIPTION FACTOR"/>
    <property type="match status" value="1"/>
</dbReference>
<comment type="function">
    <text evidence="1">May be involved in transcriptional regulation.</text>
</comment>
<keyword evidence="12" id="KW-0238">DNA-binding</keyword>
<dbReference type="SUPFAM" id="SSF57667">
    <property type="entry name" value="beta-beta-alpha zinc fingers"/>
    <property type="match status" value="4"/>
</dbReference>
<dbReference type="InterPro" id="IPR038269">
    <property type="entry name" value="SCAN_sf"/>
</dbReference>
<evidence type="ECO:0000256" key="2">
    <source>
        <dbReference type="ARBA" id="ARBA00004123"/>
    </source>
</evidence>
<dbReference type="AlphaFoldDB" id="A0A8C6RZT3"/>
<dbReference type="InterPro" id="IPR001909">
    <property type="entry name" value="KRAB"/>
</dbReference>
<dbReference type="PROSITE" id="PS50805">
    <property type="entry name" value="KRAB"/>
    <property type="match status" value="1"/>
</dbReference>
<keyword evidence="11" id="KW-0805">Transcription regulation</keyword>
<keyword evidence="8 17" id="KW-0863">Zinc-finger</keyword>
<dbReference type="GO" id="GO:0000981">
    <property type="term" value="F:DNA-binding transcription factor activity, RNA polymerase II-specific"/>
    <property type="evidence" value="ECO:0007669"/>
    <property type="project" value="TreeGrafter"/>
</dbReference>
<proteinExistence type="inferred from homology"/>
<dbReference type="Gene3D" id="1.10.4020.10">
    <property type="entry name" value="DNA breaking-rejoining enzymes"/>
    <property type="match status" value="1"/>
</dbReference>
<dbReference type="RefSeq" id="XP_008822276.1">
    <property type="nucleotide sequence ID" value="XM_008824054.3"/>
</dbReference>
<feature type="domain" description="C2H2-type" evidence="20">
    <location>
        <begin position="327"/>
        <end position="354"/>
    </location>
</feature>
<dbReference type="FunFam" id="3.30.160.60:FF:001772">
    <property type="entry name" value="Uncharacterized protein"/>
    <property type="match status" value="1"/>
</dbReference>
<evidence type="ECO:0000256" key="3">
    <source>
        <dbReference type="ARBA" id="ARBA00006991"/>
    </source>
</evidence>
<keyword evidence="6" id="KW-0479">Metal-binding</keyword>
<organism evidence="23 24">
    <name type="scientific">Nannospalax galili</name>
    <name type="common">Northern Israeli blind subterranean mole rat</name>
    <name type="synonym">Spalax galili</name>
    <dbReference type="NCBI Taxonomy" id="1026970"/>
    <lineage>
        <taxon>Eukaryota</taxon>
        <taxon>Metazoa</taxon>
        <taxon>Chordata</taxon>
        <taxon>Craniata</taxon>
        <taxon>Vertebrata</taxon>
        <taxon>Euteleostomi</taxon>
        <taxon>Mammalia</taxon>
        <taxon>Eutheria</taxon>
        <taxon>Euarchontoglires</taxon>
        <taxon>Glires</taxon>
        <taxon>Rodentia</taxon>
        <taxon>Myomorpha</taxon>
        <taxon>Muroidea</taxon>
        <taxon>Spalacidae</taxon>
        <taxon>Spalacinae</taxon>
        <taxon>Nannospalax</taxon>
    </lineage>
</organism>
<evidence type="ECO:0000256" key="16">
    <source>
        <dbReference type="ARBA" id="ARBA00078508"/>
    </source>
</evidence>